<dbReference type="AlphaFoldDB" id="A0AA38C561"/>
<evidence type="ECO:0000313" key="2">
    <source>
        <dbReference type="Proteomes" id="UP000824469"/>
    </source>
</evidence>
<gene>
    <name evidence="1" type="ORF">KI387_042192</name>
</gene>
<comment type="caution">
    <text evidence="1">The sequence shown here is derived from an EMBL/GenBank/DDBJ whole genome shotgun (WGS) entry which is preliminary data.</text>
</comment>
<dbReference type="EMBL" id="JAHRHJ020002774">
    <property type="protein sequence ID" value="KAH9292621.1"/>
    <property type="molecule type" value="Genomic_DNA"/>
</dbReference>
<protein>
    <submittedName>
        <fullName evidence="1">Uncharacterized protein</fullName>
    </submittedName>
</protein>
<name>A0AA38C561_TAXCH</name>
<reference evidence="1 2" key="1">
    <citation type="journal article" date="2021" name="Nat. Plants">
        <title>The Taxus genome provides insights into paclitaxel biosynthesis.</title>
        <authorList>
            <person name="Xiong X."/>
            <person name="Gou J."/>
            <person name="Liao Q."/>
            <person name="Li Y."/>
            <person name="Zhou Q."/>
            <person name="Bi G."/>
            <person name="Li C."/>
            <person name="Du R."/>
            <person name="Wang X."/>
            <person name="Sun T."/>
            <person name="Guo L."/>
            <person name="Liang H."/>
            <person name="Lu P."/>
            <person name="Wu Y."/>
            <person name="Zhang Z."/>
            <person name="Ro D.K."/>
            <person name="Shang Y."/>
            <person name="Huang S."/>
            <person name="Yan J."/>
        </authorList>
    </citation>
    <scope>NUCLEOTIDE SEQUENCE [LARGE SCALE GENOMIC DNA]</scope>
    <source>
        <strain evidence="1">Ta-2019</strain>
    </source>
</reference>
<feature type="non-terminal residue" evidence="1">
    <location>
        <position position="54"/>
    </location>
</feature>
<proteinExistence type="predicted"/>
<accession>A0AA38C561</accession>
<feature type="non-terminal residue" evidence="1">
    <location>
        <position position="1"/>
    </location>
</feature>
<organism evidence="1 2">
    <name type="scientific">Taxus chinensis</name>
    <name type="common">Chinese yew</name>
    <name type="synonym">Taxus wallichiana var. chinensis</name>
    <dbReference type="NCBI Taxonomy" id="29808"/>
    <lineage>
        <taxon>Eukaryota</taxon>
        <taxon>Viridiplantae</taxon>
        <taxon>Streptophyta</taxon>
        <taxon>Embryophyta</taxon>
        <taxon>Tracheophyta</taxon>
        <taxon>Spermatophyta</taxon>
        <taxon>Pinopsida</taxon>
        <taxon>Pinidae</taxon>
        <taxon>Conifers II</taxon>
        <taxon>Cupressales</taxon>
        <taxon>Taxaceae</taxon>
        <taxon>Taxus</taxon>
    </lineage>
</organism>
<keyword evidence="2" id="KW-1185">Reference proteome</keyword>
<evidence type="ECO:0000313" key="1">
    <source>
        <dbReference type="EMBL" id="KAH9292621.1"/>
    </source>
</evidence>
<dbReference type="Proteomes" id="UP000824469">
    <property type="component" value="Unassembled WGS sequence"/>
</dbReference>
<sequence>NEKGEIAKDELESIAVDIPEKVEAVLNDWQTLEVEIKEEYPELILQVEAEDAAG</sequence>